<comment type="caution">
    <text evidence="1">The sequence shown here is derived from an EMBL/GenBank/DDBJ whole genome shotgun (WGS) entry which is preliminary data.</text>
</comment>
<protein>
    <submittedName>
        <fullName evidence="1">Uncharacterized protein</fullName>
    </submittedName>
</protein>
<dbReference type="SUPFAM" id="SSF47240">
    <property type="entry name" value="Ferritin-like"/>
    <property type="match status" value="1"/>
</dbReference>
<dbReference type="STRING" id="71717.A0A4Y7SKR8"/>
<feature type="non-terminal residue" evidence="1">
    <location>
        <position position="293"/>
    </location>
</feature>
<feature type="non-terminal residue" evidence="1">
    <location>
        <position position="1"/>
    </location>
</feature>
<dbReference type="EMBL" id="QPFP01000095">
    <property type="protein sequence ID" value="TEB22204.1"/>
    <property type="molecule type" value="Genomic_DNA"/>
</dbReference>
<dbReference type="AlphaFoldDB" id="A0A4Y7SKR8"/>
<accession>A0A4Y7SKR8</accession>
<dbReference type="InterPro" id="IPR009078">
    <property type="entry name" value="Ferritin-like_SF"/>
</dbReference>
<proteinExistence type="predicted"/>
<keyword evidence="2" id="KW-1185">Reference proteome</keyword>
<evidence type="ECO:0000313" key="1">
    <source>
        <dbReference type="EMBL" id="TEB22204.1"/>
    </source>
</evidence>
<dbReference type="Pfam" id="PF13668">
    <property type="entry name" value="Ferritin_2"/>
    <property type="match status" value="1"/>
</dbReference>
<sequence length="293" mass="32632">LLNLALTVSHLSQAFYNQSMCAYDTHAFRNRGYPEWVRNRYEQIKQHEDDHTWYLYNVITSAGGNAIRECEYNPEVNNADDFVELSEAIETLSASAFNAIVRYLQNDKYRTVVASILGTRSRHAAWINSAVRMQNPWNTAFETPISLDMIFNLVGDFIVDGSCPISNSIATMLPQGLVDFASLELPERIKAGHKVQIQFDNSNSYSDSNNLYAAFLVGSATYYEPVWQEDGCFFVKIPRELKAKGAVYIVILQNNGNNFSGSSSSSSSSSNIIAGPALIMFPFNSEGEPVAEG</sequence>
<name>A0A4Y7SKR8_COPMI</name>
<organism evidence="1 2">
    <name type="scientific">Coprinellus micaceus</name>
    <name type="common">Glistening ink-cap mushroom</name>
    <name type="synonym">Coprinus micaceus</name>
    <dbReference type="NCBI Taxonomy" id="71717"/>
    <lineage>
        <taxon>Eukaryota</taxon>
        <taxon>Fungi</taxon>
        <taxon>Dikarya</taxon>
        <taxon>Basidiomycota</taxon>
        <taxon>Agaricomycotina</taxon>
        <taxon>Agaricomycetes</taxon>
        <taxon>Agaricomycetidae</taxon>
        <taxon>Agaricales</taxon>
        <taxon>Agaricineae</taxon>
        <taxon>Psathyrellaceae</taxon>
        <taxon>Coprinellus</taxon>
    </lineage>
</organism>
<dbReference type="OrthoDB" id="1001765at2759"/>
<gene>
    <name evidence="1" type="ORF">FA13DRAFT_1568611</name>
</gene>
<reference evidence="1 2" key="1">
    <citation type="journal article" date="2019" name="Nat. Ecol. Evol.">
        <title>Megaphylogeny resolves global patterns of mushroom evolution.</title>
        <authorList>
            <person name="Varga T."/>
            <person name="Krizsan K."/>
            <person name="Foldi C."/>
            <person name="Dima B."/>
            <person name="Sanchez-Garcia M."/>
            <person name="Sanchez-Ramirez S."/>
            <person name="Szollosi G.J."/>
            <person name="Szarkandi J.G."/>
            <person name="Papp V."/>
            <person name="Albert L."/>
            <person name="Andreopoulos W."/>
            <person name="Angelini C."/>
            <person name="Antonin V."/>
            <person name="Barry K.W."/>
            <person name="Bougher N.L."/>
            <person name="Buchanan P."/>
            <person name="Buyck B."/>
            <person name="Bense V."/>
            <person name="Catcheside P."/>
            <person name="Chovatia M."/>
            <person name="Cooper J."/>
            <person name="Damon W."/>
            <person name="Desjardin D."/>
            <person name="Finy P."/>
            <person name="Geml J."/>
            <person name="Haridas S."/>
            <person name="Hughes K."/>
            <person name="Justo A."/>
            <person name="Karasinski D."/>
            <person name="Kautmanova I."/>
            <person name="Kiss B."/>
            <person name="Kocsube S."/>
            <person name="Kotiranta H."/>
            <person name="LaButti K.M."/>
            <person name="Lechner B.E."/>
            <person name="Liimatainen K."/>
            <person name="Lipzen A."/>
            <person name="Lukacs Z."/>
            <person name="Mihaltcheva S."/>
            <person name="Morgado L.N."/>
            <person name="Niskanen T."/>
            <person name="Noordeloos M.E."/>
            <person name="Ohm R.A."/>
            <person name="Ortiz-Santana B."/>
            <person name="Ovrebo C."/>
            <person name="Racz N."/>
            <person name="Riley R."/>
            <person name="Savchenko A."/>
            <person name="Shiryaev A."/>
            <person name="Soop K."/>
            <person name="Spirin V."/>
            <person name="Szebenyi C."/>
            <person name="Tomsovsky M."/>
            <person name="Tulloss R.E."/>
            <person name="Uehling J."/>
            <person name="Grigoriev I.V."/>
            <person name="Vagvolgyi C."/>
            <person name="Papp T."/>
            <person name="Martin F.M."/>
            <person name="Miettinen O."/>
            <person name="Hibbett D.S."/>
            <person name="Nagy L.G."/>
        </authorList>
    </citation>
    <scope>NUCLEOTIDE SEQUENCE [LARGE SCALE GENOMIC DNA]</scope>
    <source>
        <strain evidence="1 2">FP101781</strain>
    </source>
</reference>
<dbReference type="Proteomes" id="UP000298030">
    <property type="component" value="Unassembled WGS sequence"/>
</dbReference>
<evidence type="ECO:0000313" key="2">
    <source>
        <dbReference type="Proteomes" id="UP000298030"/>
    </source>
</evidence>